<dbReference type="PANTHER" id="PTHR39420:SF1">
    <property type="entry name" value="HYDROLASE"/>
    <property type="match status" value="1"/>
</dbReference>
<dbReference type="Gene3D" id="1.20.150.30">
    <property type="entry name" value="Zincin-like metallopeptidase, N-terminal domain"/>
    <property type="match status" value="1"/>
</dbReference>
<evidence type="ECO:0008006" key="3">
    <source>
        <dbReference type="Google" id="ProtNLM"/>
    </source>
</evidence>
<gene>
    <name evidence="1" type="ORF">C1H84_17735</name>
</gene>
<protein>
    <recommendedName>
        <fullName evidence="3">Coenzyme F420 biosynthesis-associated protein</fullName>
    </recommendedName>
</protein>
<dbReference type="Proteomes" id="UP000252167">
    <property type="component" value="Unassembled WGS sequence"/>
</dbReference>
<dbReference type="InterPro" id="IPR018766">
    <property type="entry name" value="Zinicin_2"/>
</dbReference>
<dbReference type="RefSeq" id="WP_113608172.1">
    <property type="nucleotide sequence ID" value="NZ_POAF01000015.1"/>
</dbReference>
<proteinExistence type="predicted"/>
<dbReference type="PANTHER" id="PTHR39420">
    <property type="match status" value="1"/>
</dbReference>
<dbReference type="AlphaFoldDB" id="A0A365Y742"/>
<reference evidence="1 2" key="1">
    <citation type="submission" date="2018-01" db="EMBL/GenBank/DDBJ databases">
        <title>Glutamicibacter soli strain NHPC-3 Whole genome sequence and assembly.</title>
        <authorList>
            <person name="Choudhury P."/>
            <person name="Gupta D."/>
            <person name="Sengupta K."/>
            <person name="Jawed A."/>
            <person name="Sultana N."/>
            <person name="Saha P."/>
        </authorList>
    </citation>
    <scope>NUCLEOTIDE SEQUENCE [LARGE SCALE GENOMIC DNA]</scope>
    <source>
        <strain evidence="1 2">NHPC-3</strain>
    </source>
</reference>
<evidence type="ECO:0000313" key="2">
    <source>
        <dbReference type="Proteomes" id="UP000252167"/>
    </source>
</evidence>
<dbReference type="InterPro" id="IPR042271">
    <property type="entry name" value="Zinicin_2_N"/>
</dbReference>
<keyword evidence="2" id="KW-1185">Reference proteome</keyword>
<evidence type="ECO:0000313" key="1">
    <source>
        <dbReference type="EMBL" id="RBL98480.1"/>
    </source>
</evidence>
<sequence>MKQFIDWDVAVGTAKTLMPAGPAIDGRQAARIIEGLRIAGGQGLVEAEKISLLSSTAPSQTLVVDRAGWAKAVSQNFAAMLPDGIDAPGAVPLVAGAELGAVLAVLGTRVLGQFDPFVGPRLLLNAPTITQLRGELNLNAKDFYLWIATHEQTHRLQFEHAPWIPGVMKQTLAEVFEPLRGTTHSINDLGSKLKAMKSEVSELTSIMSVLEGHAMVVMNDVKSIGTIKTIRRRFEARGENRSALATLVGKLLGMEAKALQYKRGAKFVRHLVDEMGYEGFNTIFSERELFPSAKELDHPERWLARTR</sequence>
<dbReference type="SUPFAM" id="SSF55486">
    <property type="entry name" value="Metalloproteases ('zincins'), catalytic domain"/>
    <property type="match status" value="1"/>
</dbReference>
<comment type="caution">
    <text evidence="1">The sequence shown here is derived from an EMBL/GenBank/DDBJ whole genome shotgun (WGS) entry which is preliminary data.</text>
</comment>
<name>A0A365Y742_9MICC</name>
<dbReference type="Pfam" id="PF10103">
    <property type="entry name" value="Zincin_2"/>
    <property type="match status" value="1"/>
</dbReference>
<accession>A0A365Y742</accession>
<dbReference type="EMBL" id="POAF01000015">
    <property type="protein sequence ID" value="RBL98480.1"/>
    <property type="molecule type" value="Genomic_DNA"/>
</dbReference>
<organism evidence="1 2">
    <name type="scientific">Glutamicibacter soli</name>
    <dbReference type="NCBI Taxonomy" id="453836"/>
    <lineage>
        <taxon>Bacteria</taxon>
        <taxon>Bacillati</taxon>
        <taxon>Actinomycetota</taxon>
        <taxon>Actinomycetes</taxon>
        <taxon>Micrococcales</taxon>
        <taxon>Micrococcaceae</taxon>
        <taxon>Glutamicibacter</taxon>
    </lineage>
</organism>